<dbReference type="FunFam" id="1.20.5.170:FF:000020">
    <property type="entry name" value="BZIP transcription factor"/>
    <property type="match status" value="1"/>
</dbReference>
<evidence type="ECO:0000256" key="3">
    <source>
        <dbReference type="ARBA" id="ARBA00023125"/>
    </source>
</evidence>
<feature type="domain" description="BZIP" evidence="7">
    <location>
        <begin position="94"/>
        <end position="157"/>
    </location>
</feature>
<comment type="caution">
    <text evidence="8">The sequence shown here is derived from an EMBL/GenBank/DDBJ whole genome shotgun (WGS) entry which is preliminary data.</text>
</comment>
<evidence type="ECO:0000256" key="2">
    <source>
        <dbReference type="ARBA" id="ARBA00023015"/>
    </source>
</evidence>
<dbReference type="InterPro" id="IPR004827">
    <property type="entry name" value="bZIP"/>
</dbReference>
<evidence type="ECO:0000256" key="1">
    <source>
        <dbReference type="ARBA" id="ARBA00004123"/>
    </source>
</evidence>
<accession>A0A4S4EPX7</accession>
<evidence type="ECO:0000256" key="6">
    <source>
        <dbReference type="SAM" id="MobiDB-lite"/>
    </source>
</evidence>
<keyword evidence="2" id="KW-0805">Transcription regulation</keyword>
<dbReference type="GO" id="GO:0003700">
    <property type="term" value="F:DNA-binding transcription factor activity"/>
    <property type="evidence" value="ECO:0007669"/>
    <property type="project" value="InterPro"/>
</dbReference>
<evidence type="ECO:0000259" key="7">
    <source>
        <dbReference type="PROSITE" id="PS50217"/>
    </source>
</evidence>
<dbReference type="CDD" id="cd14702">
    <property type="entry name" value="bZIP_plant_GBF1"/>
    <property type="match status" value="1"/>
</dbReference>
<dbReference type="PROSITE" id="PS00036">
    <property type="entry name" value="BZIP_BASIC"/>
    <property type="match status" value="1"/>
</dbReference>
<protein>
    <recommendedName>
        <fullName evidence="7">BZIP domain-containing protein</fullName>
    </recommendedName>
</protein>
<feature type="compositionally biased region" description="Polar residues" evidence="6">
    <location>
        <begin position="50"/>
        <end position="63"/>
    </location>
</feature>
<keyword evidence="4" id="KW-0804">Transcription</keyword>
<evidence type="ECO:0000313" key="8">
    <source>
        <dbReference type="EMBL" id="THG18799.1"/>
    </source>
</evidence>
<dbReference type="PANTHER" id="PTHR45764">
    <property type="entry name" value="BZIP TRANSCRIPTION FACTOR 44"/>
    <property type="match status" value="1"/>
</dbReference>
<dbReference type="PROSITE" id="PS50217">
    <property type="entry name" value="BZIP"/>
    <property type="match status" value="1"/>
</dbReference>
<organism evidence="8 9">
    <name type="scientific">Camellia sinensis var. sinensis</name>
    <name type="common">China tea</name>
    <dbReference type="NCBI Taxonomy" id="542762"/>
    <lineage>
        <taxon>Eukaryota</taxon>
        <taxon>Viridiplantae</taxon>
        <taxon>Streptophyta</taxon>
        <taxon>Embryophyta</taxon>
        <taxon>Tracheophyta</taxon>
        <taxon>Spermatophyta</taxon>
        <taxon>Magnoliopsida</taxon>
        <taxon>eudicotyledons</taxon>
        <taxon>Gunneridae</taxon>
        <taxon>Pentapetalae</taxon>
        <taxon>asterids</taxon>
        <taxon>Ericales</taxon>
        <taxon>Theaceae</taxon>
        <taxon>Camellia</taxon>
    </lineage>
</organism>
<dbReference type="GO" id="GO:0045893">
    <property type="term" value="P:positive regulation of DNA-templated transcription"/>
    <property type="evidence" value="ECO:0007669"/>
    <property type="project" value="TreeGrafter"/>
</dbReference>
<keyword evidence="5" id="KW-0539">Nucleus</keyword>
<keyword evidence="3" id="KW-0238">DNA-binding</keyword>
<dbReference type="SUPFAM" id="SSF57959">
    <property type="entry name" value="Leucine zipper domain"/>
    <property type="match status" value="1"/>
</dbReference>
<evidence type="ECO:0000256" key="5">
    <source>
        <dbReference type="ARBA" id="ARBA00023242"/>
    </source>
</evidence>
<evidence type="ECO:0000256" key="4">
    <source>
        <dbReference type="ARBA" id="ARBA00023163"/>
    </source>
</evidence>
<dbReference type="PANTHER" id="PTHR45764:SF21">
    <property type="entry name" value="OS03G0770000 PROTEIN"/>
    <property type="match status" value="1"/>
</dbReference>
<keyword evidence="9" id="KW-1185">Reference proteome</keyword>
<sequence>MDVMLSAIPAISFSDGSFGNPFPPFETAWGFQEPFLPFQNQEPAFFPNSGLENSNPKPVSSDSGSDELNRTMNNFSPGSDDPNPSLSPTTSNIDERKLRRMISNRESARRSRMRKQKHLENLRNQANRLRVGNRDLMNRLRLVTHHSQLIRAENNRLESESALLRQKLWAVRQVLLVRELQQFTPSACVTAATIHDANHLRRPSPLSLQSQPLSIASAPPSSSQSFMPPSSSIASVILLHHPSSIASILRSVLFVYGFIFLLRSVDDFVNVDVENETDLVLKVLLKQI</sequence>
<proteinExistence type="predicted"/>
<reference evidence="8 9" key="1">
    <citation type="journal article" date="2018" name="Proc. Natl. Acad. Sci. U.S.A.">
        <title>Draft genome sequence of Camellia sinensis var. sinensis provides insights into the evolution of the tea genome and tea quality.</title>
        <authorList>
            <person name="Wei C."/>
            <person name="Yang H."/>
            <person name="Wang S."/>
            <person name="Zhao J."/>
            <person name="Liu C."/>
            <person name="Gao L."/>
            <person name="Xia E."/>
            <person name="Lu Y."/>
            <person name="Tai Y."/>
            <person name="She G."/>
            <person name="Sun J."/>
            <person name="Cao H."/>
            <person name="Tong W."/>
            <person name="Gao Q."/>
            <person name="Li Y."/>
            <person name="Deng W."/>
            <person name="Jiang X."/>
            <person name="Wang W."/>
            <person name="Chen Q."/>
            <person name="Zhang S."/>
            <person name="Li H."/>
            <person name="Wu J."/>
            <person name="Wang P."/>
            <person name="Li P."/>
            <person name="Shi C."/>
            <person name="Zheng F."/>
            <person name="Jian J."/>
            <person name="Huang B."/>
            <person name="Shan D."/>
            <person name="Shi M."/>
            <person name="Fang C."/>
            <person name="Yue Y."/>
            <person name="Li F."/>
            <person name="Li D."/>
            <person name="Wei S."/>
            <person name="Han B."/>
            <person name="Jiang C."/>
            <person name="Yin Y."/>
            <person name="Xia T."/>
            <person name="Zhang Z."/>
            <person name="Bennetzen J.L."/>
            <person name="Zhao S."/>
            <person name="Wan X."/>
        </authorList>
    </citation>
    <scope>NUCLEOTIDE SEQUENCE [LARGE SCALE GENOMIC DNA]</scope>
    <source>
        <strain evidence="9">cv. Shuchazao</strain>
        <tissue evidence="8">Leaf</tissue>
    </source>
</reference>
<dbReference type="Gene3D" id="1.20.5.170">
    <property type="match status" value="1"/>
</dbReference>
<dbReference type="GO" id="GO:0046982">
    <property type="term" value="F:protein heterodimerization activity"/>
    <property type="evidence" value="ECO:0007669"/>
    <property type="project" value="UniProtKB-ARBA"/>
</dbReference>
<dbReference type="InterPro" id="IPR046347">
    <property type="entry name" value="bZIP_sf"/>
</dbReference>
<dbReference type="Proteomes" id="UP000306102">
    <property type="component" value="Unassembled WGS sequence"/>
</dbReference>
<name>A0A4S4EPX7_CAMSN</name>
<evidence type="ECO:0000313" key="9">
    <source>
        <dbReference type="Proteomes" id="UP000306102"/>
    </source>
</evidence>
<dbReference type="InterPro" id="IPR045314">
    <property type="entry name" value="bZIP_plant_GBF1"/>
</dbReference>
<feature type="compositionally biased region" description="Polar residues" evidence="6">
    <location>
        <begin position="70"/>
        <end position="92"/>
    </location>
</feature>
<dbReference type="GO" id="GO:0005634">
    <property type="term" value="C:nucleus"/>
    <property type="evidence" value="ECO:0007669"/>
    <property type="project" value="UniProtKB-SubCell"/>
</dbReference>
<gene>
    <name evidence="8" type="ORF">TEA_012699</name>
</gene>
<comment type="subcellular location">
    <subcellularLocation>
        <location evidence="1">Nucleus</location>
    </subcellularLocation>
</comment>
<dbReference type="AlphaFoldDB" id="A0A4S4EPX7"/>
<dbReference type="EMBL" id="SDRB02002822">
    <property type="protein sequence ID" value="THG18799.1"/>
    <property type="molecule type" value="Genomic_DNA"/>
</dbReference>
<dbReference type="GO" id="GO:0000976">
    <property type="term" value="F:transcription cis-regulatory region binding"/>
    <property type="evidence" value="ECO:0007669"/>
    <property type="project" value="TreeGrafter"/>
</dbReference>
<feature type="region of interest" description="Disordered" evidence="6">
    <location>
        <begin position="40"/>
        <end position="116"/>
    </location>
</feature>
<dbReference type="SMART" id="SM00338">
    <property type="entry name" value="BRLZ"/>
    <property type="match status" value="1"/>
</dbReference>
<dbReference type="Pfam" id="PF00170">
    <property type="entry name" value="bZIP_1"/>
    <property type="match status" value="1"/>
</dbReference>